<feature type="compositionally biased region" description="Basic and acidic residues" evidence="2">
    <location>
        <begin position="713"/>
        <end position="722"/>
    </location>
</feature>
<dbReference type="Pfam" id="PF22936">
    <property type="entry name" value="Pol_BBD"/>
    <property type="match status" value="1"/>
</dbReference>
<evidence type="ECO:0000256" key="1">
    <source>
        <dbReference type="ARBA" id="ARBA00022490"/>
    </source>
</evidence>
<accession>A0A8J5QM85</accession>
<organism evidence="4 5">
    <name type="scientific">[Candida] subhashii</name>
    <dbReference type="NCBI Taxonomy" id="561895"/>
    <lineage>
        <taxon>Eukaryota</taxon>
        <taxon>Fungi</taxon>
        <taxon>Dikarya</taxon>
        <taxon>Ascomycota</taxon>
        <taxon>Saccharomycotina</taxon>
        <taxon>Pichiomycetes</taxon>
        <taxon>Debaryomycetaceae</taxon>
        <taxon>Spathaspora</taxon>
    </lineage>
</organism>
<dbReference type="Proteomes" id="UP000694255">
    <property type="component" value="Unassembled WGS sequence"/>
</dbReference>
<evidence type="ECO:0000259" key="3">
    <source>
        <dbReference type="PROSITE" id="PS50994"/>
    </source>
</evidence>
<feature type="compositionally biased region" description="Polar residues" evidence="2">
    <location>
        <begin position="571"/>
        <end position="585"/>
    </location>
</feature>
<name>A0A8J5QM85_9ASCO</name>
<feature type="compositionally biased region" description="Polar residues" evidence="2">
    <location>
        <begin position="693"/>
        <end position="712"/>
    </location>
</feature>
<feature type="compositionally biased region" description="Polar residues" evidence="2">
    <location>
        <begin position="594"/>
        <end position="615"/>
    </location>
</feature>
<dbReference type="Pfam" id="PF07727">
    <property type="entry name" value="RVT_2"/>
    <property type="match status" value="1"/>
</dbReference>
<dbReference type="PROSITE" id="PS50994">
    <property type="entry name" value="INTEGRASE"/>
    <property type="match status" value="1"/>
</dbReference>
<comment type="caution">
    <text evidence="4">The sequence shown here is derived from an EMBL/GenBank/DDBJ whole genome shotgun (WGS) entry which is preliminary data.</text>
</comment>
<feature type="compositionally biased region" description="Low complexity" evidence="2">
    <location>
        <begin position="560"/>
        <end position="570"/>
    </location>
</feature>
<protein>
    <recommendedName>
        <fullName evidence="3">Integrase catalytic domain-containing protein</fullName>
    </recommendedName>
</protein>
<feature type="region of interest" description="Disordered" evidence="2">
    <location>
        <begin position="557"/>
        <end position="620"/>
    </location>
</feature>
<evidence type="ECO:0000313" key="5">
    <source>
        <dbReference type="Proteomes" id="UP000694255"/>
    </source>
</evidence>
<dbReference type="RefSeq" id="XP_049263135.1">
    <property type="nucleotide sequence ID" value="XM_049407457.1"/>
</dbReference>
<dbReference type="GeneID" id="73470386"/>
<dbReference type="InterPro" id="IPR054722">
    <property type="entry name" value="PolX-like_BBD"/>
</dbReference>
<dbReference type="OrthoDB" id="4026574at2759"/>
<proteinExistence type="predicted"/>
<feature type="region of interest" description="Disordered" evidence="2">
    <location>
        <begin position="642"/>
        <end position="766"/>
    </location>
</feature>
<dbReference type="CDD" id="cd09272">
    <property type="entry name" value="RNase_HI_RT_Ty1"/>
    <property type="match status" value="1"/>
</dbReference>
<dbReference type="InterPro" id="IPR013103">
    <property type="entry name" value="RVT_2"/>
</dbReference>
<feature type="compositionally biased region" description="Polar residues" evidence="2">
    <location>
        <begin position="664"/>
        <end position="684"/>
    </location>
</feature>
<dbReference type="EMBL" id="JAGSYN010000159">
    <property type="protein sequence ID" value="KAG7662902.1"/>
    <property type="molecule type" value="Genomic_DNA"/>
</dbReference>
<reference evidence="4 5" key="1">
    <citation type="journal article" date="2021" name="DNA Res.">
        <title>Genome analysis of Candida subhashii reveals its hybrid nature and dual mitochondrial genome conformations.</title>
        <authorList>
            <person name="Mixao V."/>
            <person name="Hegedusova E."/>
            <person name="Saus E."/>
            <person name="Pryszcz L.P."/>
            <person name="Cillingova A."/>
            <person name="Nosek J."/>
            <person name="Gabaldon T."/>
        </authorList>
    </citation>
    <scope>NUCLEOTIDE SEQUENCE [LARGE SCALE GENOMIC DNA]</scope>
    <source>
        <strain evidence="4 5">CBS 10753</strain>
    </source>
</reference>
<feature type="region of interest" description="Disordered" evidence="2">
    <location>
        <begin position="794"/>
        <end position="814"/>
    </location>
</feature>
<dbReference type="PANTHER" id="PTHR11439:SF463">
    <property type="entry name" value="REVERSE TRANSCRIPTASE TY1_COPIA-TYPE DOMAIN-CONTAINING PROTEIN"/>
    <property type="match status" value="1"/>
</dbReference>
<sequence>MLQRILFLKSIKSRITIRELEGKWIRNSIKFDSGATSSVVGNKDLLSNFCESTGKKFFLPDGSFVSSGGVGELELKTKGFRTVLRDVHFIPDLKVNLVSVGKLTDNGYYVGFSSNFLYVHINKQDRLNRSYRIKLGYRSPISQLYIGYPNGIKELQDEEPEVDDSYIYSISDLGIEQVVADVFGKKDLYYYHLVGNHMSLTKLENLVRHKKINVSIKDKEARRKVSSCIICKHSNSRQISHNSKTQIPPTRRLERIHSDTMGPMIVDSEKQYLTTLIDHFTGYTIVVIHPIKAVADTIMIELKKLNSMFPGEMIHAFRSDNAKELPSKSLLATLGIVKEVIPPYSPEMNGLAESHNRVILRNLHKCIINFPNRFKEVLSLFRELVGYTVYIKNHTPCDRDPSRPGWTPYELFMNARFTPNYWQFGLDVIVTLSNSQEAKGLKVEYNKLFPPTLPGVFVGYGTDSNSYRILVLHEDNPIKTFVNVTFLNTMKNIEKYFQSLDGFRQVESIVNGENYRYLGDASRKDFFTPIDPEVENEVESPYDTGDKASVDAKATIPETASNSANASRSSHTPIASTTSMPTSGSVVLPVQAPSDIQTPSDGTMAKQSNLPTTGPLTDLPALMEKYPDRVEQIVREKPELFSYLRKGSKPSSNHSSNDKEKVVDNQTTHSGEQSTLAASQSQPIMSHHKHLSTVEQNGELQVQPSDNSTLTSSERDTTELPHSEVNGGASESRKEAIPPSGRVLVSPTTQDGERTERESAGGPTLSVEVGRINDEYSLNPSREEIVNSYTQAGRASTLKGRKRGLSDASEERPVRRSARLAGRISKPPESINNLRVVDELIPIRRNIFSVMSFDDPSGEPENCAYGVVSNIDYDDPNWKKAMRSEIQKFVEMEVFDVIKPPKGVRLIPAVWVHTYKEDDPKQEYHKSRCVVQGFRQVAGIEFDPERVSSPVTDLTSIRILTVIAVELQMEIHHIDVKSAYLNAVLPKNTPIFVRPPKGFRKDDRGREVCWKLNKAVYGLKQAGFEWYVHITKTFKDLGLEQCGEHEGLYVLKQNSDKVYVALYVDDLFVVASNNEIFNDFMNKLSSRFKLNYIGPISEYLGIEFRRTSEGYVLTQEKFINRLLKAVESQVKTSSGIPRSPDDKTKEKRVIVAGNKDESFYITKDEELLDVEEHNLYRRLVGSLQWITQNTCPQISYAVNALGRKTANPNKADLKHLIQCLKYLRGNRDLKLEYSRSRTKSIDDNFVLHVFVDASFAPDGDRHSISGFVVYLNGNLIYWGTKKQKSITQSSMAAELIALGEGVDRASSVRSIVHAVGFKAPHITVFEDNQPVVKITHNKKISASRRSVDICLKFIRQMILEDKKLSVVWVDTKNNVADLFTKALSYPTFRLLTPMLVDGNLSVVRSVIKKCLEADGSSFDNLNSESSNHSSELNFISSSIDLEEFFIDETIN</sequence>
<feature type="domain" description="Integrase catalytic" evidence="3">
    <location>
        <begin position="244"/>
        <end position="416"/>
    </location>
</feature>
<evidence type="ECO:0000256" key="2">
    <source>
        <dbReference type="SAM" id="MobiDB-lite"/>
    </source>
</evidence>
<keyword evidence="1" id="KW-0963">Cytoplasm</keyword>
<evidence type="ECO:0000313" key="4">
    <source>
        <dbReference type="EMBL" id="KAG7662902.1"/>
    </source>
</evidence>
<dbReference type="PANTHER" id="PTHR11439">
    <property type="entry name" value="GAG-POL-RELATED RETROTRANSPOSON"/>
    <property type="match status" value="1"/>
</dbReference>
<keyword evidence="5" id="KW-1185">Reference proteome</keyword>
<gene>
    <name evidence="4" type="ORF">J8A68_003586</name>
</gene>
<dbReference type="GO" id="GO:0015074">
    <property type="term" value="P:DNA integration"/>
    <property type="evidence" value="ECO:0007669"/>
    <property type="project" value="InterPro"/>
</dbReference>
<dbReference type="InterPro" id="IPR001584">
    <property type="entry name" value="Integrase_cat-core"/>
</dbReference>